<reference evidence="5" key="1">
    <citation type="journal article" date="2008" name="J. Bacteriol.">
        <title>Genome sequence of Thermofilum pendens reveals an exceptional loss of biosynthetic pathways without genome reduction.</title>
        <authorList>
            <person name="Anderson I."/>
            <person name="Rodriguez J."/>
            <person name="Susanti D."/>
            <person name="Porat I."/>
            <person name="Reich C."/>
            <person name="Ulrich L.E."/>
            <person name="Elkins J.G."/>
            <person name="Mavromatis K."/>
            <person name="Lykidis A."/>
            <person name="Kim E."/>
            <person name="Thompson L.S."/>
            <person name="Nolan M."/>
            <person name="Land M."/>
            <person name="Copeland A."/>
            <person name="Lapidus A."/>
            <person name="Lucas S."/>
            <person name="Detter C."/>
            <person name="Zhulin I.B."/>
            <person name="Olsen G.J."/>
            <person name="Whitman W."/>
            <person name="Mukhopadhyay B."/>
            <person name="Bristow J."/>
            <person name="Kyrpides N."/>
        </authorList>
    </citation>
    <scope>NUCLEOTIDE SEQUENCE [LARGE SCALE GENOMIC DNA]</scope>
    <source>
        <strain evidence="5">DSM 2475 / Hrk 5</strain>
    </source>
</reference>
<keyword evidence="2" id="KW-0808">Transferase</keyword>
<dbReference type="KEGG" id="tpe:Tpen_0383"/>
<dbReference type="eggNOG" id="arCOG00040">
    <property type="taxonomic scope" value="Archaea"/>
</dbReference>
<organism evidence="4 5">
    <name type="scientific">Thermofilum pendens (strain DSM 2475 / Hrk 5)</name>
    <dbReference type="NCBI Taxonomy" id="368408"/>
    <lineage>
        <taxon>Archaea</taxon>
        <taxon>Thermoproteota</taxon>
        <taxon>Thermoprotei</taxon>
        <taxon>Thermofilales</taxon>
        <taxon>Thermofilaceae</taxon>
        <taxon>Thermofilum</taxon>
    </lineage>
</organism>
<dbReference type="GeneID" id="4602151"/>
<keyword evidence="5" id="KW-1185">Reference proteome</keyword>
<evidence type="ECO:0000313" key="4">
    <source>
        <dbReference type="EMBL" id="ABL77792.1"/>
    </source>
</evidence>
<dbReference type="PANTHER" id="PTHR43363:SF2">
    <property type="entry name" value="PHOSPHORIBOSYLTRANSFERASE"/>
    <property type="match status" value="1"/>
</dbReference>
<name>A1RX62_THEPD</name>
<dbReference type="EnsemblBacteria" id="ABL77792">
    <property type="protein sequence ID" value="ABL77792"/>
    <property type="gene ID" value="Tpen_0383"/>
</dbReference>
<accession>A1RX62</accession>
<dbReference type="PANTHER" id="PTHR43363">
    <property type="entry name" value="HYPOXANTHINE PHOSPHORIBOSYLTRANSFERASE"/>
    <property type="match status" value="1"/>
</dbReference>
<dbReference type="Pfam" id="PF00156">
    <property type="entry name" value="Pribosyltran"/>
    <property type="match status" value="1"/>
</dbReference>
<dbReference type="OrthoDB" id="4952at2157"/>
<dbReference type="RefSeq" id="WP_011752057.1">
    <property type="nucleotide sequence ID" value="NC_008698.1"/>
</dbReference>
<dbReference type="Proteomes" id="UP000000641">
    <property type="component" value="Chromosome"/>
</dbReference>
<proteinExistence type="predicted"/>
<dbReference type="CDD" id="cd06223">
    <property type="entry name" value="PRTases_typeI"/>
    <property type="match status" value="1"/>
</dbReference>
<dbReference type="STRING" id="368408.Tpen_0383"/>
<evidence type="ECO:0000259" key="3">
    <source>
        <dbReference type="Pfam" id="PF00156"/>
    </source>
</evidence>
<dbReference type="AlphaFoldDB" id="A1RX62"/>
<dbReference type="InterPro" id="IPR029057">
    <property type="entry name" value="PRTase-like"/>
</dbReference>
<dbReference type="HOGENOM" id="CLU_080904_1_2_2"/>
<dbReference type="EMBL" id="CP000505">
    <property type="protein sequence ID" value="ABL77792.1"/>
    <property type="molecule type" value="Genomic_DNA"/>
</dbReference>
<sequence>MGRQKILVLSWEQFFLDSVQLSKKIIENGYRPDILVAIARGGWVLGRILSDLLSVRDAVALTMKFYEEVGSHKERPVLVQELNVDLRGRKVLLVDDIVDSGATLREAVNHLRKAEPLEVRTATLYVKTWSPFKPDFYVKELSEWVVFPYELKETYQSLGRSEEYLAKMKEAGISEEILREILGTDG</sequence>
<gene>
    <name evidence="4" type="ordered locus">Tpen_0383</name>
</gene>
<protein>
    <submittedName>
        <fullName evidence="4">Phosphoribosyltransferase</fullName>
    </submittedName>
</protein>
<evidence type="ECO:0000313" key="5">
    <source>
        <dbReference type="Proteomes" id="UP000000641"/>
    </source>
</evidence>
<feature type="domain" description="Phosphoribosyltransferase" evidence="3">
    <location>
        <begin position="10"/>
        <end position="150"/>
    </location>
</feature>
<keyword evidence="1 4" id="KW-0328">Glycosyltransferase</keyword>
<evidence type="ECO:0000256" key="2">
    <source>
        <dbReference type="ARBA" id="ARBA00022679"/>
    </source>
</evidence>
<dbReference type="GO" id="GO:0016757">
    <property type="term" value="F:glycosyltransferase activity"/>
    <property type="evidence" value="ECO:0007669"/>
    <property type="project" value="UniProtKB-KW"/>
</dbReference>
<dbReference type="Gene3D" id="3.40.50.2020">
    <property type="match status" value="1"/>
</dbReference>
<dbReference type="InterPro" id="IPR000836">
    <property type="entry name" value="PRTase_dom"/>
</dbReference>
<evidence type="ECO:0000256" key="1">
    <source>
        <dbReference type="ARBA" id="ARBA00022676"/>
    </source>
</evidence>
<dbReference type="SUPFAM" id="SSF53271">
    <property type="entry name" value="PRTase-like"/>
    <property type="match status" value="1"/>
</dbReference>